<comment type="caution">
    <text evidence="1">The sequence shown here is derived from an EMBL/GenBank/DDBJ whole genome shotgun (WGS) entry which is preliminary data.</text>
</comment>
<organism evidence="1">
    <name type="scientific">termite gut metagenome</name>
    <dbReference type="NCBI Taxonomy" id="433724"/>
    <lineage>
        <taxon>unclassified sequences</taxon>
        <taxon>metagenomes</taxon>
        <taxon>organismal metagenomes</taxon>
    </lineage>
</organism>
<proteinExistence type="predicted"/>
<dbReference type="InterPro" id="IPR027417">
    <property type="entry name" value="P-loop_NTPase"/>
</dbReference>
<dbReference type="AlphaFoldDB" id="A0A5J4SAP2"/>
<gene>
    <name evidence="1" type="ORF">EZS27_009900</name>
</gene>
<evidence type="ECO:0000313" key="1">
    <source>
        <dbReference type="EMBL" id="KAA6342341.1"/>
    </source>
</evidence>
<name>A0A5J4SAP2_9ZZZZ</name>
<dbReference type="Gene3D" id="3.40.50.300">
    <property type="entry name" value="P-loop containing nucleotide triphosphate hydrolases"/>
    <property type="match status" value="1"/>
</dbReference>
<reference evidence="1" key="1">
    <citation type="submission" date="2019-03" db="EMBL/GenBank/DDBJ databases">
        <title>Single cell metagenomics reveals metabolic interactions within the superorganism composed of flagellate Streblomastix strix and complex community of Bacteroidetes bacteria on its surface.</title>
        <authorList>
            <person name="Treitli S.C."/>
            <person name="Kolisko M."/>
            <person name="Husnik F."/>
            <person name="Keeling P."/>
            <person name="Hampl V."/>
        </authorList>
    </citation>
    <scope>NUCLEOTIDE SEQUENCE</scope>
    <source>
        <strain evidence="1">STM</strain>
    </source>
</reference>
<dbReference type="EMBL" id="SNRY01000332">
    <property type="protein sequence ID" value="KAA6342341.1"/>
    <property type="molecule type" value="Genomic_DNA"/>
</dbReference>
<sequence>MELVSLKYVRNRNANNEWQIVGSPIEGEENYPLTFKKINLIVGKNATGKSNTVRTIQDLASLLSGTKKPNELLYTTATYDVIFKNGEKNISYYVDYEHGTVRDEKLNINSRLLLDRKENLLFYNELDKMVSFKTDDNILAITRRDSKQQDFFDDLYYWGLNLSYYAFGSTLGKDTYAFSKDLSIQFQDPFYLKNTNKVSVLFIKGINKDSKFKRGIINDMKTIDYQLNEIDVRPLKGIQSLKNTSDIFGLSIEEEGLKSDIDQNEISQGMFRVLSLIIQMNYSLLFGISDCVLIDDIGEGLDYERSQSLINLIIKKAKKFQVIMTSNDRFVMNKIPLEYWEVIKRENNKSIFYNIRNSQEVFEKFAYTGLNNFDFFATNFYKQEFENGNLEK</sequence>
<dbReference type="SUPFAM" id="SSF52540">
    <property type="entry name" value="P-loop containing nucleoside triphosphate hydrolases"/>
    <property type="match status" value="1"/>
</dbReference>
<accession>A0A5J4SAP2</accession>
<protein>
    <submittedName>
        <fullName evidence="1">Uncharacterized protein</fullName>
    </submittedName>
</protein>